<accession>A0ABP8JKU0</accession>
<reference evidence="7" key="1">
    <citation type="journal article" date="2019" name="Int. J. Syst. Evol. Microbiol.">
        <title>The Global Catalogue of Microorganisms (GCM) 10K type strain sequencing project: providing services to taxonomists for standard genome sequencing and annotation.</title>
        <authorList>
            <consortium name="The Broad Institute Genomics Platform"/>
            <consortium name="The Broad Institute Genome Sequencing Center for Infectious Disease"/>
            <person name="Wu L."/>
            <person name="Ma J."/>
        </authorList>
    </citation>
    <scope>NUCLEOTIDE SEQUENCE [LARGE SCALE GENOMIC DNA]</scope>
    <source>
        <strain evidence="7">JCM 17688</strain>
    </source>
</reference>
<keyword evidence="3" id="KW-0804">Transcription</keyword>
<keyword evidence="2 4" id="KW-0238">DNA-binding</keyword>
<proteinExistence type="predicted"/>
<dbReference type="PROSITE" id="PS50977">
    <property type="entry name" value="HTH_TETR_2"/>
    <property type="match status" value="1"/>
</dbReference>
<sequence>MAALDLFTEQGYDATAVAQIAERAGLTKTTFFRHFRDKREVLFVGQEVHARLLAEGVAAAPPSATVLEAIGAGVAALCASFTPAQRDFGPRLLAVVAGNPELAERSVYKRHLLAASAAAALVERGVPEPDADLAAELGVKAFGRAFARWVEPARSQSLPVLARRELTALREAAARLE</sequence>
<evidence type="ECO:0000313" key="6">
    <source>
        <dbReference type="EMBL" id="GAA4392369.1"/>
    </source>
</evidence>
<protein>
    <submittedName>
        <fullName evidence="6">TetR/AcrR family transcriptional regulator</fullName>
    </submittedName>
</protein>
<keyword evidence="1" id="KW-0805">Transcription regulation</keyword>
<dbReference type="PANTHER" id="PTHR30055:SF238">
    <property type="entry name" value="MYCOFACTOCIN BIOSYNTHESIS TRANSCRIPTIONAL REGULATOR MFTR-RELATED"/>
    <property type="match status" value="1"/>
</dbReference>
<evidence type="ECO:0000256" key="4">
    <source>
        <dbReference type="PROSITE-ProRule" id="PRU00335"/>
    </source>
</evidence>
<organism evidence="6 7">
    <name type="scientific">Tsukamurella soli</name>
    <dbReference type="NCBI Taxonomy" id="644556"/>
    <lineage>
        <taxon>Bacteria</taxon>
        <taxon>Bacillati</taxon>
        <taxon>Actinomycetota</taxon>
        <taxon>Actinomycetes</taxon>
        <taxon>Mycobacteriales</taxon>
        <taxon>Tsukamurellaceae</taxon>
        <taxon>Tsukamurella</taxon>
    </lineage>
</organism>
<comment type="caution">
    <text evidence="6">The sequence shown here is derived from an EMBL/GenBank/DDBJ whole genome shotgun (WGS) entry which is preliminary data.</text>
</comment>
<evidence type="ECO:0000256" key="2">
    <source>
        <dbReference type="ARBA" id="ARBA00023125"/>
    </source>
</evidence>
<dbReference type="SUPFAM" id="SSF46689">
    <property type="entry name" value="Homeodomain-like"/>
    <property type="match status" value="1"/>
</dbReference>
<dbReference type="EMBL" id="BAABFR010000028">
    <property type="protein sequence ID" value="GAA4392369.1"/>
    <property type="molecule type" value="Genomic_DNA"/>
</dbReference>
<dbReference type="InterPro" id="IPR001647">
    <property type="entry name" value="HTH_TetR"/>
</dbReference>
<dbReference type="Proteomes" id="UP001500635">
    <property type="component" value="Unassembled WGS sequence"/>
</dbReference>
<evidence type="ECO:0000259" key="5">
    <source>
        <dbReference type="PROSITE" id="PS50977"/>
    </source>
</evidence>
<keyword evidence="7" id="KW-1185">Reference proteome</keyword>
<evidence type="ECO:0000313" key="7">
    <source>
        <dbReference type="Proteomes" id="UP001500635"/>
    </source>
</evidence>
<dbReference type="InterPro" id="IPR050109">
    <property type="entry name" value="HTH-type_TetR-like_transc_reg"/>
</dbReference>
<dbReference type="InterPro" id="IPR009057">
    <property type="entry name" value="Homeodomain-like_sf"/>
</dbReference>
<dbReference type="PANTHER" id="PTHR30055">
    <property type="entry name" value="HTH-TYPE TRANSCRIPTIONAL REGULATOR RUTR"/>
    <property type="match status" value="1"/>
</dbReference>
<feature type="domain" description="HTH tetR-type" evidence="5">
    <location>
        <begin position="1"/>
        <end position="53"/>
    </location>
</feature>
<feature type="DNA-binding region" description="H-T-H motif" evidence="4">
    <location>
        <begin position="16"/>
        <end position="35"/>
    </location>
</feature>
<evidence type="ECO:0000256" key="3">
    <source>
        <dbReference type="ARBA" id="ARBA00023163"/>
    </source>
</evidence>
<gene>
    <name evidence="6" type="ORF">GCM10023147_22150</name>
</gene>
<dbReference type="Pfam" id="PF00440">
    <property type="entry name" value="TetR_N"/>
    <property type="match status" value="1"/>
</dbReference>
<evidence type="ECO:0000256" key="1">
    <source>
        <dbReference type="ARBA" id="ARBA00023015"/>
    </source>
</evidence>
<dbReference type="Gene3D" id="1.10.357.10">
    <property type="entry name" value="Tetracycline Repressor, domain 2"/>
    <property type="match status" value="1"/>
</dbReference>
<name>A0ABP8JKU0_9ACTN</name>